<protein>
    <recommendedName>
        <fullName evidence="4">Glycosyltransferase</fullName>
        <ecNumber evidence="4">2.4.1.-</ecNumber>
    </recommendedName>
</protein>
<proteinExistence type="inferred from homology"/>
<dbReference type="AlphaFoldDB" id="A0AA38ST79"/>
<gene>
    <name evidence="5" type="ORF">OSB04_028022</name>
</gene>
<keyword evidence="2 3" id="KW-0808">Transferase</keyword>
<comment type="caution">
    <text evidence="5">The sequence shown here is derived from an EMBL/GenBank/DDBJ whole genome shotgun (WGS) entry which is preliminary data.</text>
</comment>
<dbReference type="SUPFAM" id="SSF53756">
    <property type="entry name" value="UDP-Glycosyltransferase/glycogen phosphorylase"/>
    <property type="match status" value="1"/>
</dbReference>
<dbReference type="Gene3D" id="3.40.50.2000">
    <property type="entry name" value="Glycogen Phosphorylase B"/>
    <property type="match status" value="2"/>
</dbReference>
<dbReference type="EMBL" id="JARYMX010000007">
    <property type="protein sequence ID" value="KAJ9541516.1"/>
    <property type="molecule type" value="Genomic_DNA"/>
</dbReference>
<dbReference type="PROSITE" id="PS00375">
    <property type="entry name" value="UDPGT"/>
    <property type="match status" value="1"/>
</dbReference>
<evidence type="ECO:0000256" key="2">
    <source>
        <dbReference type="ARBA" id="ARBA00022679"/>
    </source>
</evidence>
<reference evidence="5" key="1">
    <citation type="submission" date="2023-03" db="EMBL/GenBank/DDBJ databases">
        <title>Chromosome-scale reference genome and RAD-based genetic map of yellow starthistle (Centaurea solstitialis) reveal putative structural variation and QTLs associated with invader traits.</title>
        <authorList>
            <person name="Reatini B."/>
            <person name="Cang F.A."/>
            <person name="Jiang Q."/>
            <person name="Mckibben M.T.W."/>
            <person name="Barker M.S."/>
            <person name="Rieseberg L.H."/>
            <person name="Dlugosch K.M."/>
        </authorList>
    </citation>
    <scope>NUCLEOTIDE SEQUENCE</scope>
    <source>
        <strain evidence="5">CAN-66</strain>
        <tissue evidence="5">Leaf</tissue>
    </source>
</reference>
<name>A0AA38ST79_9ASTR</name>
<evidence type="ECO:0000256" key="3">
    <source>
        <dbReference type="RuleBase" id="RU003718"/>
    </source>
</evidence>
<dbReference type="InterPro" id="IPR002213">
    <property type="entry name" value="UDP_glucos_trans"/>
</dbReference>
<sequence>MPGHRKILIVAYPGQGLVNPSLRFAKRLLNMGVDVTYSTSLSATRRIDKKTTPHGLTFSPFSDGHDDGHQPDTTLQQFVTDFATNGAYAVADIISSATAAGQPFDHLVYTTVAPWAARVADAHGIKSTVLWCQSATAMDIYYYYFDGYQGLISNNNDNPIFPINFSGLPPLIVADLPSFFLPSNPNENHFVLSLWKEHVDALKLSPTILVNSFNELELESITAIEKLVFLPIGPLVPSEFLEGEEDSTNTYSGDDFLKRPEEDYVKWLNTKPKSSVVYVSFGTLANLSMDQMEEVASGLLAGSRPFLWVIRDGGIAERLSKIEELKTLGMIVNWCSQVKVLCHEAIGCFLTHGGWNSMVEALVGGVPMVVFPQWADQATNGKMIEDVWRTGVRVRRMEGDGVVEGREIGRCVKIVMGDDKMKRNAERLKGLAREALNNGGSSTINLQAFLDDI</sequence>
<organism evidence="5 6">
    <name type="scientific">Centaurea solstitialis</name>
    <name type="common">yellow star-thistle</name>
    <dbReference type="NCBI Taxonomy" id="347529"/>
    <lineage>
        <taxon>Eukaryota</taxon>
        <taxon>Viridiplantae</taxon>
        <taxon>Streptophyta</taxon>
        <taxon>Embryophyta</taxon>
        <taxon>Tracheophyta</taxon>
        <taxon>Spermatophyta</taxon>
        <taxon>Magnoliopsida</taxon>
        <taxon>eudicotyledons</taxon>
        <taxon>Gunneridae</taxon>
        <taxon>Pentapetalae</taxon>
        <taxon>asterids</taxon>
        <taxon>campanulids</taxon>
        <taxon>Asterales</taxon>
        <taxon>Asteraceae</taxon>
        <taxon>Carduoideae</taxon>
        <taxon>Cardueae</taxon>
        <taxon>Centaureinae</taxon>
        <taxon>Centaurea</taxon>
    </lineage>
</organism>
<evidence type="ECO:0000313" key="6">
    <source>
        <dbReference type="Proteomes" id="UP001172457"/>
    </source>
</evidence>
<evidence type="ECO:0000313" key="5">
    <source>
        <dbReference type="EMBL" id="KAJ9541516.1"/>
    </source>
</evidence>
<dbReference type="PANTHER" id="PTHR11926">
    <property type="entry name" value="GLUCOSYL/GLUCURONOSYL TRANSFERASES"/>
    <property type="match status" value="1"/>
</dbReference>
<keyword evidence="3" id="KW-0328">Glycosyltransferase</keyword>
<accession>A0AA38ST79</accession>
<dbReference type="Proteomes" id="UP001172457">
    <property type="component" value="Chromosome 7"/>
</dbReference>
<dbReference type="PANTHER" id="PTHR11926:SF1361">
    <property type="entry name" value="CROCETIN GLUCOSYLTRANSFERASE"/>
    <property type="match status" value="1"/>
</dbReference>
<dbReference type="EC" id="2.4.1.-" evidence="4"/>
<dbReference type="GO" id="GO:0080043">
    <property type="term" value="F:quercetin 3-O-glucosyltransferase activity"/>
    <property type="evidence" value="ECO:0007669"/>
    <property type="project" value="TreeGrafter"/>
</dbReference>
<comment type="similarity">
    <text evidence="1 3">Belongs to the UDP-glycosyltransferase family.</text>
</comment>
<dbReference type="InterPro" id="IPR035595">
    <property type="entry name" value="UDP_glycos_trans_CS"/>
</dbReference>
<dbReference type="CDD" id="cd03784">
    <property type="entry name" value="GT1_Gtf-like"/>
    <property type="match status" value="1"/>
</dbReference>
<dbReference type="FunFam" id="3.40.50.2000:FF:000019">
    <property type="entry name" value="Glycosyltransferase"/>
    <property type="match status" value="1"/>
</dbReference>
<evidence type="ECO:0000256" key="1">
    <source>
        <dbReference type="ARBA" id="ARBA00009995"/>
    </source>
</evidence>
<keyword evidence="6" id="KW-1185">Reference proteome</keyword>
<dbReference type="Pfam" id="PF00201">
    <property type="entry name" value="UDPGT"/>
    <property type="match status" value="1"/>
</dbReference>
<evidence type="ECO:0000256" key="4">
    <source>
        <dbReference type="RuleBase" id="RU362057"/>
    </source>
</evidence>
<dbReference type="GO" id="GO:0080044">
    <property type="term" value="F:quercetin 7-O-glucosyltransferase activity"/>
    <property type="evidence" value="ECO:0007669"/>
    <property type="project" value="TreeGrafter"/>
</dbReference>